<reference evidence="1 2" key="1">
    <citation type="submission" date="2020-08" db="EMBL/GenBank/DDBJ databases">
        <title>A Genomic Blueprint of the Chicken Gut Microbiome.</title>
        <authorList>
            <person name="Gilroy R."/>
            <person name="Ravi A."/>
            <person name="Getino M."/>
            <person name="Pursley I."/>
            <person name="Horton D.L."/>
            <person name="Alikhan N.-F."/>
            <person name="Baker D."/>
            <person name="Gharbi K."/>
            <person name="Hall N."/>
            <person name="Watson M."/>
            <person name="Adriaenssens E.M."/>
            <person name="Foster-Nyarko E."/>
            <person name="Jarju S."/>
            <person name="Secka A."/>
            <person name="Antonio M."/>
            <person name="Oren A."/>
            <person name="Chaudhuri R."/>
            <person name="La Ragione R.M."/>
            <person name="Hildebrand F."/>
            <person name="Pallen M.J."/>
        </authorList>
    </citation>
    <scope>NUCLEOTIDE SEQUENCE [LARGE SCALE GENOMIC DNA]</scope>
    <source>
        <strain evidence="1 2">Sa2BVA9</strain>
    </source>
</reference>
<comment type="caution">
    <text evidence="1">The sequence shown here is derived from an EMBL/GenBank/DDBJ whole genome shotgun (WGS) entry which is preliminary data.</text>
</comment>
<evidence type="ECO:0000313" key="2">
    <source>
        <dbReference type="Proteomes" id="UP000608071"/>
    </source>
</evidence>
<organism evidence="1 2">
    <name type="scientific">Paenibacillus gallinarum</name>
    <dbReference type="NCBI Taxonomy" id="2762232"/>
    <lineage>
        <taxon>Bacteria</taxon>
        <taxon>Bacillati</taxon>
        <taxon>Bacillota</taxon>
        <taxon>Bacilli</taxon>
        <taxon>Bacillales</taxon>
        <taxon>Paenibacillaceae</taxon>
        <taxon>Paenibacillus</taxon>
    </lineage>
</organism>
<keyword evidence="2" id="KW-1185">Reference proteome</keyword>
<dbReference type="RefSeq" id="WP_191798527.1">
    <property type="nucleotide sequence ID" value="NZ_JACSQL010000001.1"/>
</dbReference>
<gene>
    <name evidence="1" type="ORF">H9647_04630</name>
</gene>
<accession>A0ABR8SV03</accession>
<sequence length="171" mass="19064">MRIRVEPNVLRTLSSQLKLAAEQIQQTIVVLERALSTIEGDTAVHEGIVYEWMRSKQLASYIETELERFSSELSRKAEDFTRADEDYHTVLSYIDYSNVSPMRMLQSQQITSLRNNELTSFAVSNPKSALMAIHQSASSDDGNGIGVLLQASETNPRGWIFKDPAIGGKAG</sequence>
<dbReference type="Proteomes" id="UP000608071">
    <property type="component" value="Unassembled WGS sequence"/>
</dbReference>
<name>A0ABR8SV03_9BACL</name>
<dbReference type="EMBL" id="JACSQL010000001">
    <property type="protein sequence ID" value="MBD7967337.1"/>
    <property type="molecule type" value="Genomic_DNA"/>
</dbReference>
<evidence type="ECO:0000313" key="1">
    <source>
        <dbReference type="EMBL" id="MBD7967337.1"/>
    </source>
</evidence>
<protein>
    <submittedName>
        <fullName evidence="1">WXG100 family type VII secretion target</fullName>
    </submittedName>
</protein>
<dbReference type="Gene3D" id="1.10.287.850">
    <property type="entry name" value="HP0062-like domain"/>
    <property type="match status" value="1"/>
</dbReference>
<proteinExistence type="predicted"/>